<dbReference type="Proteomes" id="UP000183832">
    <property type="component" value="Unassembled WGS sequence"/>
</dbReference>
<reference evidence="1 2" key="1">
    <citation type="submission" date="2015-04" db="EMBL/GenBank/DDBJ databases">
        <authorList>
            <person name="Syromyatnikov M.Y."/>
            <person name="Popov V.N."/>
        </authorList>
    </citation>
    <scope>NUCLEOTIDE SEQUENCE [LARGE SCALE GENOMIC DNA]</scope>
</reference>
<name>A0A1J1J5H0_9DIPT</name>
<dbReference type="EMBL" id="CVRI01000067">
    <property type="protein sequence ID" value="CRL06718.1"/>
    <property type="molecule type" value="Genomic_DNA"/>
</dbReference>
<evidence type="ECO:0000313" key="2">
    <source>
        <dbReference type="Proteomes" id="UP000183832"/>
    </source>
</evidence>
<protein>
    <submittedName>
        <fullName evidence="1">CLUMA_CG019664, isoform A</fullName>
    </submittedName>
</protein>
<accession>A0A1J1J5H0</accession>
<gene>
    <name evidence="1" type="ORF">CLUMA_CG019664</name>
</gene>
<keyword evidence="2" id="KW-1185">Reference proteome</keyword>
<evidence type="ECO:0000313" key="1">
    <source>
        <dbReference type="EMBL" id="CRL06718.1"/>
    </source>
</evidence>
<sequence>MQMALKVKLERKTHCRFILMKNLIILRHSDTKYNSCYVFKAMNPFFSLRSLSADIEQSVGGKMRKHNKDNSATH</sequence>
<proteinExistence type="predicted"/>
<dbReference type="AlphaFoldDB" id="A0A1J1J5H0"/>
<organism evidence="1 2">
    <name type="scientific">Clunio marinus</name>
    <dbReference type="NCBI Taxonomy" id="568069"/>
    <lineage>
        <taxon>Eukaryota</taxon>
        <taxon>Metazoa</taxon>
        <taxon>Ecdysozoa</taxon>
        <taxon>Arthropoda</taxon>
        <taxon>Hexapoda</taxon>
        <taxon>Insecta</taxon>
        <taxon>Pterygota</taxon>
        <taxon>Neoptera</taxon>
        <taxon>Endopterygota</taxon>
        <taxon>Diptera</taxon>
        <taxon>Nematocera</taxon>
        <taxon>Chironomoidea</taxon>
        <taxon>Chironomidae</taxon>
        <taxon>Clunio</taxon>
    </lineage>
</organism>